<evidence type="ECO:0000256" key="1">
    <source>
        <dbReference type="SAM" id="MobiDB-lite"/>
    </source>
</evidence>
<sequence length="37" mass="4175">EGPSFSQAHVREVQDRAPSRRRARDLPQSATQAEARI</sequence>
<proteinExistence type="predicted"/>
<dbReference type="AlphaFoldDB" id="A0A6J4T988"/>
<organism evidence="2">
    <name type="scientific">uncultured Solirubrobacterales bacterium</name>
    <dbReference type="NCBI Taxonomy" id="768556"/>
    <lineage>
        <taxon>Bacteria</taxon>
        <taxon>Bacillati</taxon>
        <taxon>Actinomycetota</taxon>
        <taxon>Thermoleophilia</taxon>
        <taxon>Solirubrobacterales</taxon>
        <taxon>environmental samples</taxon>
    </lineage>
</organism>
<name>A0A6J4T988_9ACTN</name>
<dbReference type="EMBL" id="CADCVU010000195">
    <property type="protein sequence ID" value="CAA9517104.1"/>
    <property type="molecule type" value="Genomic_DNA"/>
</dbReference>
<accession>A0A6J4T988</accession>
<feature type="compositionally biased region" description="Basic and acidic residues" evidence="1">
    <location>
        <begin position="9"/>
        <end position="18"/>
    </location>
</feature>
<protein>
    <submittedName>
        <fullName evidence="2">LSU ribosomal protein L36p @ LSU ribosomal protein L36p, zinc-dependent</fullName>
    </submittedName>
</protein>
<evidence type="ECO:0000313" key="2">
    <source>
        <dbReference type="EMBL" id="CAA9517104.1"/>
    </source>
</evidence>
<feature type="non-terminal residue" evidence="2">
    <location>
        <position position="1"/>
    </location>
</feature>
<feature type="region of interest" description="Disordered" evidence="1">
    <location>
        <begin position="1"/>
        <end position="37"/>
    </location>
</feature>
<gene>
    <name evidence="2" type="ORF">AVDCRST_MAG45-2270</name>
</gene>
<feature type="non-terminal residue" evidence="2">
    <location>
        <position position="37"/>
    </location>
</feature>
<dbReference type="GO" id="GO:0005840">
    <property type="term" value="C:ribosome"/>
    <property type="evidence" value="ECO:0007669"/>
    <property type="project" value="UniProtKB-KW"/>
</dbReference>
<keyword evidence="2" id="KW-0687">Ribonucleoprotein</keyword>
<feature type="compositionally biased region" description="Polar residues" evidence="1">
    <location>
        <begin position="28"/>
        <end position="37"/>
    </location>
</feature>
<reference evidence="2" key="1">
    <citation type="submission" date="2020-02" db="EMBL/GenBank/DDBJ databases">
        <authorList>
            <person name="Meier V. D."/>
        </authorList>
    </citation>
    <scope>NUCLEOTIDE SEQUENCE</scope>
    <source>
        <strain evidence="2">AVDCRST_MAG45</strain>
    </source>
</reference>
<keyword evidence="2" id="KW-0689">Ribosomal protein</keyword>